<evidence type="ECO:0000313" key="1">
    <source>
        <dbReference type="EMBL" id="MEK7954313.1"/>
    </source>
</evidence>
<dbReference type="EMBL" id="JBBUKT010000018">
    <property type="protein sequence ID" value="MEK7954313.1"/>
    <property type="molecule type" value="Genomic_DNA"/>
</dbReference>
<reference evidence="1 2" key="1">
    <citation type="submission" date="2024-04" db="EMBL/GenBank/DDBJ databases">
        <title>Luteolibacter sp. isolated from soil.</title>
        <authorList>
            <person name="An J."/>
        </authorList>
    </citation>
    <scope>NUCLEOTIDE SEQUENCE [LARGE SCALE GENOMIC DNA]</scope>
    <source>
        <strain evidence="1 2">Y139</strain>
    </source>
</reference>
<accession>A0ABU9B2P3</accession>
<proteinExistence type="predicted"/>
<sequence length="175" mass="20073">MTPGDPIIVMFGKQEVLRCRPGAFLQKFGEPVLPSGPALARLFGRFSFFVDGFNDRPEEVYAIPEVRRFYRTLLRRWPAWFYFADLRTESLLMMTACVMDDFDAVARHGHSRTTLALEPTLLLKFISRGFEPMNRMFERAGASEEDIYRRTVEIFRYYGLPSGSESSSCGDRSSG</sequence>
<gene>
    <name evidence="1" type="ORF">WKV53_27600</name>
</gene>
<name>A0ABU9B2P3_9BACT</name>
<protein>
    <submittedName>
        <fullName evidence="1">Uncharacterized protein</fullName>
    </submittedName>
</protein>
<dbReference type="Proteomes" id="UP001371305">
    <property type="component" value="Unassembled WGS sequence"/>
</dbReference>
<comment type="caution">
    <text evidence="1">The sequence shown here is derived from an EMBL/GenBank/DDBJ whole genome shotgun (WGS) entry which is preliminary data.</text>
</comment>
<organism evidence="1 2">
    <name type="scientific">Luteolibacter soli</name>
    <dbReference type="NCBI Taxonomy" id="3135280"/>
    <lineage>
        <taxon>Bacteria</taxon>
        <taxon>Pseudomonadati</taxon>
        <taxon>Verrucomicrobiota</taxon>
        <taxon>Verrucomicrobiia</taxon>
        <taxon>Verrucomicrobiales</taxon>
        <taxon>Verrucomicrobiaceae</taxon>
        <taxon>Luteolibacter</taxon>
    </lineage>
</organism>
<dbReference type="RefSeq" id="WP_341408081.1">
    <property type="nucleotide sequence ID" value="NZ_JBBUKT010000018.1"/>
</dbReference>
<keyword evidence="2" id="KW-1185">Reference proteome</keyword>
<evidence type="ECO:0000313" key="2">
    <source>
        <dbReference type="Proteomes" id="UP001371305"/>
    </source>
</evidence>